<dbReference type="KEGG" id="noy:EXE57_10675"/>
<keyword evidence="4" id="KW-1185">Reference proteome</keyword>
<gene>
    <name evidence="3" type="ORF">EXE57_10675</name>
</gene>
<organism evidence="3 4">
    <name type="scientific">Nocardioides euryhalodurans</name>
    <dbReference type="NCBI Taxonomy" id="2518370"/>
    <lineage>
        <taxon>Bacteria</taxon>
        <taxon>Bacillati</taxon>
        <taxon>Actinomycetota</taxon>
        <taxon>Actinomycetes</taxon>
        <taxon>Propionibacteriales</taxon>
        <taxon>Nocardioidaceae</taxon>
        <taxon>Nocardioides</taxon>
    </lineage>
</organism>
<evidence type="ECO:0000256" key="2">
    <source>
        <dbReference type="SAM" id="SignalP"/>
    </source>
</evidence>
<dbReference type="EMBL" id="CP038267">
    <property type="protein sequence ID" value="QBR92687.1"/>
    <property type="molecule type" value="Genomic_DNA"/>
</dbReference>
<dbReference type="AlphaFoldDB" id="A0A4P7GLS6"/>
<evidence type="ECO:0000313" key="4">
    <source>
        <dbReference type="Proteomes" id="UP000294894"/>
    </source>
</evidence>
<reference evidence="3 4" key="1">
    <citation type="submission" date="2019-03" db="EMBL/GenBank/DDBJ databases">
        <title>Three New Species of Nocardioides, Nocardioides euryhalodurans sp. nov., Nocardioides seonyuensis sp. nov. and Nocardioides eburneoflavus sp. nov., Iolated from Soil.</title>
        <authorList>
            <person name="Roh S.G."/>
            <person name="Lee C."/>
            <person name="Kim M.-K."/>
            <person name="Kim S.B."/>
        </authorList>
    </citation>
    <scope>NUCLEOTIDE SEQUENCE [LARGE SCALE GENOMIC DNA]</scope>
    <source>
        <strain evidence="3 4">MMS17-SY117</strain>
    </source>
</reference>
<protein>
    <recommendedName>
        <fullName evidence="5">Lipoprotein</fullName>
    </recommendedName>
</protein>
<feature type="region of interest" description="Disordered" evidence="1">
    <location>
        <begin position="42"/>
        <end position="62"/>
    </location>
</feature>
<feature type="signal peptide" evidence="2">
    <location>
        <begin position="1"/>
        <end position="25"/>
    </location>
</feature>
<accession>A0A4P7GLS6</accession>
<dbReference type="Proteomes" id="UP000294894">
    <property type="component" value="Chromosome"/>
</dbReference>
<evidence type="ECO:0008006" key="5">
    <source>
        <dbReference type="Google" id="ProtNLM"/>
    </source>
</evidence>
<dbReference type="PROSITE" id="PS51257">
    <property type="entry name" value="PROKAR_LIPOPROTEIN"/>
    <property type="match status" value="1"/>
</dbReference>
<sequence>MRTVASPLARRLLIGGVLVLLSACAPELSSLQDDPMATGTLAGMEEVDRNEDRGSSGGMLGKPEPAKVLRIFEIPPDEDPAEVLAEALVTAEDRGWQVRSDNATGFVAERDLDDRLATLIVSLNDDADLGPAPGLYVSLRMSVD</sequence>
<evidence type="ECO:0000256" key="1">
    <source>
        <dbReference type="SAM" id="MobiDB-lite"/>
    </source>
</evidence>
<proteinExistence type="predicted"/>
<dbReference type="RefSeq" id="WP_135077353.1">
    <property type="nucleotide sequence ID" value="NZ_CP038267.1"/>
</dbReference>
<feature type="chain" id="PRO_5020789691" description="Lipoprotein" evidence="2">
    <location>
        <begin position="26"/>
        <end position="144"/>
    </location>
</feature>
<evidence type="ECO:0000313" key="3">
    <source>
        <dbReference type="EMBL" id="QBR92687.1"/>
    </source>
</evidence>
<name>A0A4P7GLS6_9ACTN</name>
<keyword evidence="2" id="KW-0732">Signal</keyword>